<sequence>MTEFNINDTGQQLYRQWRDAYVAYDPEKAKLLLDEIGVKDTNGDGVRELPNGKKLQLCVEYAADMSEEHVSKDNQLVADLKAVGLSMTRTPSRRRATATAGRPAP</sequence>
<dbReference type="AlphaFoldDB" id="A0A7Y9I3U1"/>
<dbReference type="Gene3D" id="3.10.105.10">
    <property type="entry name" value="Dipeptide-binding Protein, Domain 3"/>
    <property type="match status" value="1"/>
</dbReference>
<keyword evidence="2" id="KW-1185">Reference proteome</keyword>
<dbReference type="Proteomes" id="UP000569914">
    <property type="component" value="Unassembled WGS sequence"/>
</dbReference>
<protein>
    <submittedName>
        <fullName evidence="1">ABC-type transport system substrate-binding protein</fullName>
    </submittedName>
</protein>
<evidence type="ECO:0000313" key="2">
    <source>
        <dbReference type="Proteomes" id="UP000569914"/>
    </source>
</evidence>
<evidence type="ECO:0000313" key="1">
    <source>
        <dbReference type="EMBL" id="NYE69672.1"/>
    </source>
</evidence>
<gene>
    <name evidence="1" type="ORF">BKA15_001001</name>
</gene>
<name>A0A7Y9I3U1_9ACTN</name>
<dbReference type="SUPFAM" id="SSF53850">
    <property type="entry name" value="Periplasmic binding protein-like II"/>
    <property type="match status" value="1"/>
</dbReference>
<dbReference type="EMBL" id="JACCBU010000001">
    <property type="protein sequence ID" value="NYE69672.1"/>
    <property type="molecule type" value="Genomic_DNA"/>
</dbReference>
<comment type="caution">
    <text evidence="1">The sequence shown here is derived from an EMBL/GenBank/DDBJ whole genome shotgun (WGS) entry which is preliminary data.</text>
</comment>
<reference evidence="1 2" key="1">
    <citation type="submission" date="2020-07" db="EMBL/GenBank/DDBJ databases">
        <title>Sequencing the genomes of 1000 actinobacteria strains.</title>
        <authorList>
            <person name="Klenk H.-P."/>
        </authorList>
    </citation>
    <scope>NUCLEOTIDE SEQUENCE [LARGE SCALE GENOMIC DNA]</scope>
    <source>
        <strain evidence="1 2">DSM 22083</strain>
    </source>
</reference>
<proteinExistence type="predicted"/>
<organism evidence="1 2">
    <name type="scientific">Microlunatus parietis</name>
    <dbReference type="NCBI Taxonomy" id="682979"/>
    <lineage>
        <taxon>Bacteria</taxon>
        <taxon>Bacillati</taxon>
        <taxon>Actinomycetota</taxon>
        <taxon>Actinomycetes</taxon>
        <taxon>Propionibacteriales</taxon>
        <taxon>Propionibacteriaceae</taxon>
        <taxon>Microlunatus</taxon>
    </lineage>
</organism>
<accession>A0A7Y9I3U1</accession>